<dbReference type="InterPro" id="IPR028976">
    <property type="entry name" value="CheC-like_sf"/>
</dbReference>
<accession>A0A5R9GWY5</accession>
<dbReference type="PANTHER" id="PTHR43693">
    <property type="entry name" value="PROTEIN PHOSPHATASE CHEZ"/>
    <property type="match status" value="1"/>
</dbReference>
<dbReference type="EMBL" id="VBRY01000001">
    <property type="protein sequence ID" value="TLS69199.1"/>
    <property type="molecule type" value="Genomic_DNA"/>
</dbReference>
<dbReference type="GO" id="GO:0006935">
    <property type="term" value="P:chemotaxis"/>
    <property type="evidence" value="ECO:0007669"/>
    <property type="project" value="UniProtKB-KW"/>
</dbReference>
<dbReference type="Proteomes" id="UP000306585">
    <property type="component" value="Unassembled WGS sequence"/>
</dbReference>
<feature type="domain" description="CheC-like protein" evidence="3">
    <location>
        <begin position="51"/>
        <end position="86"/>
    </location>
</feature>
<dbReference type="AlphaFoldDB" id="A0A5R9GWY5"/>
<keyword evidence="2" id="KW-0378">Hydrolase</keyword>
<reference evidence="4 5" key="1">
    <citation type="journal article" date="2019" name="Appl. Environ. Microbiol.">
        <title>Environmental Evidence and Genomic Insight of Iron-oxidizing Bacteria Preference Towards More Corrosion Resistant Stainless Steel at Higher Salinities.</title>
        <authorList>
            <person name="Garrison C.E."/>
            <person name="Price K.A."/>
            <person name="Field E.K."/>
        </authorList>
    </citation>
    <scope>NUCLEOTIDE SEQUENCE [LARGE SCALE GENOMIC DNA]</scope>
    <source>
        <strain evidence="4 5">P3</strain>
    </source>
</reference>
<dbReference type="CDD" id="cd17910">
    <property type="entry name" value="CheC_ClassII"/>
    <property type="match status" value="1"/>
</dbReference>
<comment type="caution">
    <text evidence="4">The sequence shown here is derived from an EMBL/GenBank/DDBJ whole genome shotgun (WGS) entry which is preliminary data.</text>
</comment>
<keyword evidence="5" id="KW-1185">Reference proteome</keyword>
<dbReference type="Gene3D" id="3.40.1550.10">
    <property type="entry name" value="CheC-like"/>
    <property type="match status" value="1"/>
</dbReference>
<dbReference type="GO" id="GO:0016787">
    <property type="term" value="F:hydrolase activity"/>
    <property type="evidence" value="ECO:0007669"/>
    <property type="project" value="UniProtKB-KW"/>
</dbReference>
<dbReference type="PANTHER" id="PTHR43693:SF1">
    <property type="entry name" value="PROTEIN PHOSPHATASE CHEZ"/>
    <property type="match status" value="1"/>
</dbReference>
<dbReference type="SUPFAM" id="SSF103039">
    <property type="entry name" value="CheC-like"/>
    <property type="match status" value="1"/>
</dbReference>
<evidence type="ECO:0000313" key="4">
    <source>
        <dbReference type="EMBL" id="TLS69199.1"/>
    </source>
</evidence>
<evidence type="ECO:0000256" key="1">
    <source>
        <dbReference type="ARBA" id="ARBA00022500"/>
    </source>
</evidence>
<evidence type="ECO:0000313" key="5">
    <source>
        <dbReference type="Proteomes" id="UP000306585"/>
    </source>
</evidence>
<organism evidence="4 5">
    <name type="scientific">Mariprofundus erugo</name>
    <dbReference type="NCBI Taxonomy" id="2528639"/>
    <lineage>
        <taxon>Bacteria</taxon>
        <taxon>Pseudomonadati</taxon>
        <taxon>Pseudomonadota</taxon>
        <taxon>Candidatius Mariprofundia</taxon>
        <taxon>Mariprofundales</taxon>
        <taxon>Mariprofundaceae</taxon>
        <taxon>Mariprofundus</taxon>
    </lineage>
</organism>
<name>A0A5R9GWY5_9PROT</name>
<protein>
    <submittedName>
        <fullName evidence="4">Chemotaxis protein CheC</fullName>
    </submittedName>
</protein>
<dbReference type="InterPro" id="IPR007597">
    <property type="entry name" value="CheC"/>
</dbReference>
<evidence type="ECO:0000256" key="2">
    <source>
        <dbReference type="ARBA" id="ARBA00022801"/>
    </source>
</evidence>
<dbReference type="Pfam" id="PF04509">
    <property type="entry name" value="CheC"/>
    <property type="match status" value="1"/>
</dbReference>
<dbReference type="InterPro" id="IPR050992">
    <property type="entry name" value="CheZ_family_phosphatases"/>
</dbReference>
<keyword evidence="1" id="KW-0145">Chemotaxis</keyword>
<gene>
    <name evidence="4" type="ORF">FEF65_01565</name>
</gene>
<sequence>MHATGGPYVPQQTTCGGGCFGSTHRCACRRGEKSMTSAAHSSSTRQLNVLQKDAITELMNIGVGHAASTLHTLIGHKIELVVPEVSLITLDDYHQLQPYEADELLSTIWMGFRGGFEGNTSLIFPTDSANTLITALTGEMDDSPELDELRAGTLAEVGNILLNGVMGSIANMLNAALSYTVPEYMECSLLNIFRKNHTGNDTIMLARTTFAINELKVEGNILLFFKVASFEQLLISIDRELAI</sequence>
<proteinExistence type="predicted"/>
<evidence type="ECO:0000259" key="3">
    <source>
        <dbReference type="Pfam" id="PF04509"/>
    </source>
</evidence>